<comment type="caution">
    <text evidence="2">The sequence shown here is derived from an EMBL/GenBank/DDBJ whole genome shotgun (WGS) entry which is preliminary data.</text>
</comment>
<reference evidence="2" key="1">
    <citation type="submission" date="2019-08" db="EMBL/GenBank/DDBJ databases">
        <authorList>
            <person name="Kucharzyk K."/>
            <person name="Murdoch R.W."/>
            <person name="Higgins S."/>
            <person name="Loffler F."/>
        </authorList>
    </citation>
    <scope>NUCLEOTIDE SEQUENCE</scope>
</reference>
<protein>
    <submittedName>
        <fullName evidence="2">Uncharacterized protein</fullName>
    </submittedName>
</protein>
<dbReference type="AlphaFoldDB" id="A0A645BFS8"/>
<keyword evidence="1" id="KW-0812">Transmembrane</keyword>
<accession>A0A645BFS8</accession>
<sequence>MIIAFIARFPINIPRGMNIAPNNNPSPKTRALIFLGEAPIALNIPKSFVLSLIQTLNILYMITLATIPIITKIILVTRFITSTAISIKDFIELGKKSKSEYTFVEDNWDNPSPIEYLGITVK</sequence>
<proteinExistence type="predicted"/>
<dbReference type="EMBL" id="VSSQ01019871">
    <property type="protein sequence ID" value="MPM64299.1"/>
    <property type="molecule type" value="Genomic_DNA"/>
</dbReference>
<name>A0A645BFS8_9ZZZZ</name>
<organism evidence="2">
    <name type="scientific">bioreactor metagenome</name>
    <dbReference type="NCBI Taxonomy" id="1076179"/>
    <lineage>
        <taxon>unclassified sequences</taxon>
        <taxon>metagenomes</taxon>
        <taxon>ecological metagenomes</taxon>
    </lineage>
</organism>
<evidence type="ECO:0000313" key="2">
    <source>
        <dbReference type="EMBL" id="MPM64299.1"/>
    </source>
</evidence>
<keyword evidence="1" id="KW-0472">Membrane</keyword>
<evidence type="ECO:0000256" key="1">
    <source>
        <dbReference type="SAM" id="Phobius"/>
    </source>
</evidence>
<gene>
    <name evidence="2" type="ORF">SDC9_111185</name>
</gene>
<keyword evidence="1" id="KW-1133">Transmembrane helix</keyword>
<feature type="transmembrane region" description="Helical" evidence="1">
    <location>
        <begin position="58"/>
        <end position="80"/>
    </location>
</feature>